<dbReference type="Proteomes" id="UP000325785">
    <property type="component" value="Chromosome"/>
</dbReference>
<keyword evidence="1" id="KW-0472">Membrane</keyword>
<feature type="transmembrane region" description="Helical" evidence="1">
    <location>
        <begin position="12"/>
        <end position="32"/>
    </location>
</feature>
<dbReference type="Proteomes" id="UP000051401">
    <property type="component" value="Unassembled WGS sequence"/>
</dbReference>
<evidence type="ECO:0000313" key="2">
    <source>
        <dbReference type="EMBL" id="KRS17265.1"/>
    </source>
</evidence>
<keyword evidence="1" id="KW-1133">Transmembrane helix</keyword>
<name>A0A0T5P8F4_9RHOB</name>
<dbReference type="EMBL" id="CP031598">
    <property type="protein sequence ID" value="QEW27660.1"/>
    <property type="molecule type" value="Genomic_DNA"/>
</dbReference>
<reference evidence="3 5" key="2">
    <citation type="submission" date="2018-08" db="EMBL/GenBank/DDBJ databases">
        <title>Genetic Globetrotter - A new plasmid hitch-hiking vast phylogenetic and geographic distances.</title>
        <authorList>
            <person name="Vollmers J."/>
            <person name="Petersen J."/>
        </authorList>
    </citation>
    <scope>NUCLEOTIDE SEQUENCE [LARGE SCALE GENOMIC DNA]</scope>
    <source>
        <strain evidence="3 5">DSM 26383</strain>
    </source>
</reference>
<dbReference type="PATRIC" id="fig|540747.5.peg.5965"/>
<proteinExistence type="predicted"/>
<sequence>MADKPNAMGGLARVAVVAFVIVTAVMLLPGYIERWSAEPPEDAEYYVRGAVDRKARVFHDDGSFGRMPSDVTFGRVTSFSCEGSAAAQREYGWRGAREVMFDCPATFEDGEGNGYAWVFRLIPEDDPIREPSPEGYRTMHIPAADARVLLVERGLFP</sequence>
<dbReference type="OrthoDB" id="7862899at2"/>
<evidence type="ECO:0000313" key="3">
    <source>
        <dbReference type="EMBL" id="QEW27660.1"/>
    </source>
</evidence>
<evidence type="ECO:0000256" key="1">
    <source>
        <dbReference type="SAM" id="Phobius"/>
    </source>
</evidence>
<dbReference type="STRING" id="540747.SAMN04488031_108119"/>
<protein>
    <submittedName>
        <fullName evidence="2">Uncharacterized protein</fullName>
    </submittedName>
</protein>
<gene>
    <name evidence="3" type="ORF">RIdsm_03477</name>
    <name evidence="2" type="ORF">XM52_14475</name>
</gene>
<evidence type="ECO:0000313" key="4">
    <source>
        <dbReference type="Proteomes" id="UP000051401"/>
    </source>
</evidence>
<reference evidence="2 4" key="1">
    <citation type="submission" date="2015-04" db="EMBL/GenBank/DDBJ databases">
        <title>The draft genome sequence of Roseovarius indicus B108T.</title>
        <authorList>
            <person name="Li G."/>
            <person name="Lai Q."/>
            <person name="Shao Z."/>
            <person name="Yan P."/>
        </authorList>
    </citation>
    <scope>NUCLEOTIDE SEQUENCE [LARGE SCALE GENOMIC DNA]</scope>
    <source>
        <strain evidence="2 4">B108</strain>
    </source>
</reference>
<dbReference type="AlphaFoldDB" id="A0A0T5P8F4"/>
<organism evidence="2 4">
    <name type="scientific">Roseovarius indicus</name>
    <dbReference type="NCBI Taxonomy" id="540747"/>
    <lineage>
        <taxon>Bacteria</taxon>
        <taxon>Pseudomonadati</taxon>
        <taxon>Pseudomonadota</taxon>
        <taxon>Alphaproteobacteria</taxon>
        <taxon>Rhodobacterales</taxon>
        <taxon>Roseobacteraceae</taxon>
        <taxon>Roseovarius</taxon>
    </lineage>
</organism>
<dbReference type="EMBL" id="LAXI01000008">
    <property type="protein sequence ID" value="KRS17265.1"/>
    <property type="molecule type" value="Genomic_DNA"/>
</dbReference>
<keyword evidence="4" id="KW-1185">Reference proteome</keyword>
<evidence type="ECO:0000313" key="5">
    <source>
        <dbReference type="Proteomes" id="UP000325785"/>
    </source>
</evidence>
<keyword evidence="1" id="KW-0812">Transmembrane</keyword>
<dbReference type="RefSeq" id="WP_057816857.1">
    <property type="nucleotide sequence ID" value="NZ_CP031598.1"/>
</dbReference>
<dbReference type="KEGG" id="rid:RIdsm_03477"/>
<accession>A0A0T5P8F4</accession>